<proteinExistence type="predicted"/>
<gene>
    <name evidence="9" type="ORF">PLANPX_5229</name>
</gene>
<reference evidence="10" key="1">
    <citation type="submission" date="2019-10" db="EMBL/GenBank/DDBJ databases">
        <title>Lacipirellula parvula gen. nov., sp. nov., representing a lineage of planctomycetes widespread in freshwater anoxic habitats, and description of the family Lacipirellulaceae.</title>
        <authorList>
            <person name="Dedysh S.N."/>
            <person name="Kulichevskaya I.S."/>
            <person name="Beletsky A.V."/>
            <person name="Rakitin A.L."/>
            <person name="Mardanov A.V."/>
            <person name="Ivanova A.A."/>
            <person name="Saltykova V.X."/>
            <person name="Rijpstra W.I.C."/>
            <person name="Sinninghe Damste J.S."/>
            <person name="Ravin N.V."/>
        </authorList>
    </citation>
    <scope>NUCLEOTIDE SEQUENCE [LARGE SCALE GENOMIC DNA]</scope>
    <source>
        <strain evidence="10">PX69</strain>
    </source>
</reference>
<dbReference type="Pfam" id="PF14572">
    <property type="entry name" value="Pribosyl_synth"/>
    <property type="match status" value="1"/>
</dbReference>
<evidence type="ECO:0000256" key="7">
    <source>
        <dbReference type="ARBA" id="ARBA00049535"/>
    </source>
</evidence>
<evidence type="ECO:0000313" key="9">
    <source>
        <dbReference type="EMBL" id="BBO35617.1"/>
    </source>
</evidence>
<name>A0A5K7XI08_9BACT</name>
<dbReference type="NCBIfam" id="TIGR01251">
    <property type="entry name" value="ribP_PPkin"/>
    <property type="match status" value="1"/>
</dbReference>
<dbReference type="Pfam" id="PF13793">
    <property type="entry name" value="Pribosyltran_N"/>
    <property type="match status" value="1"/>
</dbReference>
<keyword evidence="3" id="KW-0545">Nucleotide biosynthesis</keyword>
<dbReference type="Gene3D" id="3.40.50.2020">
    <property type="match status" value="2"/>
</dbReference>
<keyword evidence="4" id="KW-0547">Nucleotide-binding</keyword>
<evidence type="ECO:0000256" key="6">
    <source>
        <dbReference type="ARBA" id="ARBA00022840"/>
    </source>
</evidence>
<dbReference type="PANTHER" id="PTHR10210:SF32">
    <property type="entry name" value="RIBOSE-PHOSPHATE PYROPHOSPHOKINASE 2"/>
    <property type="match status" value="1"/>
</dbReference>
<dbReference type="InterPro" id="IPR000836">
    <property type="entry name" value="PRTase_dom"/>
</dbReference>
<dbReference type="GO" id="GO:0016301">
    <property type="term" value="F:kinase activity"/>
    <property type="evidence" value="ECO:0007669"/>
    <property type="project" value="UniProtKB-KW"/>
</dbReference>
<dbReference type="InterPro" id="IPR029099">
    <property type="entry name" value="Pribosyltran_N"/>
</dbReference>
<protein>
    <recommendedName>
        <fullName evidence="1">ribose-phosphate diphosphokinase</fullName>
        <ecNumber evidence="1">2.7.6.1</ecNumber>
    </recommendedName>
</protein>
<dbReference type="SUPFAM" id="SSF53271">
    <property type="entry name" value="PRTase-like"/>
    <property type="match status" value="2"/>
</dbReference>
<keyword evidence="5 9" id="KW-0418">Kinase</keyword>
<dbReference type="InterPro" id="IPR029057">
    <property type="entry name" value="PRTase-like"/>
</dbReference>
<dbReference type="AlphaFoldDB" id="A0A5K7XI08"/>
<dbReference type="Proteomes" id="UP000326837">
    <property type="component" value="Chromosome"/>
</dbReference>
<dbReference type="EC" id="2.7.6.1" evidence="1"/>
<evidence type="ECO:0000256" key="2">
    <source>
        <dbReference type="ARBA" id="ARBA00022679"/>
    </source>
</evidence>
<keyword evidence="10" id="KW-1185">Reference proteome</keyword>
<dbReference type="PANTHER" id="PTHR10210">
    <property type="entry name" value="RIBOSE-PHOSPHATE DIPHOSPHOKINASE FAMILY MEMBER"/>
    <property type="match status" value="1"/>
</dbReference>
<dbReference type="KEGG" id="lpav:PLANPX_5229"/>
<dbReference type="CDD" id="cd06223">
    <property type="entry name" value="PRTases_typeI"/>
    <property type="match status" value="1"/>
</dbReference>
<evidence type="ECO:0000256" key="4">
    <source>
        <dbReference type="ARBA" id="ARBA00022741"/>
    </source>
</evidence>
<dbReference type="GO" id="GO:0006015">
    <property type="term" value="P:5-phosphoribose 1-diphosphate biosynthetic process"/>
    <property type="evidence" value="ECO:0007669"/>
    <property type="project" value="TreeGrafter"/>
</dbReference>
<dbReference type="InterPro" id="IPR005946">
    <property type="entry name" value="Rib-P_diPkinase"/>
</dbReference>
<keyword evidence="6" id="KW-0067">ATP-binding</keyword>
<accession>A0A5K7XI08</accession>
<evidence type="ECO:0000256" key="3">
    <source>
        <dbReference type="ARBA" id="ARBA00022727"/>
    </source>
</evidence>
<feature type="domain" description="Ribose-phosphate pyrophosphokinase N-terminal" evidence="8">
    <location>
        <begin position="1"/>
        <end position="113"/>
    </location>
</feature>
<dbReference type="SMART" id="SM01400">
    <property type="entry name" value="Pribosyltran_N"/>
    <property type="match status" value="1"/>
</dbReference>
<dbReference type="GO" id="GO:0002189">
    <property type="term" value="C:ribose phosphate diphosphokinase complex"/>
    <property type="evidence" value="ECO:0007669"/>
    <property type="project" value="TreeGrafter"/>
</dbReference>
<keyword evidence="2" id="KW-0808">Transferase</keyword>
<dbReference type="GO" id="GO:0005737">
    <property type="term" value="C:cytoplasm"/>
    <property type="evidence" value="ECO:0007669"/>
    <property type="project" value="TreeGrafter"/>
</dbReference>
<dbReference type="GO" id="GO:0006164">
    <property type="term" value="P:purine nucleotide biosynthetic process"/>
    <property type="evidence" value="ECO:0007669"/>
    <property type="project" value="TreeGrafter"/>
</dbReference>
<evidence type="ECO:0000313" key="10">
    <source>
        <dbReference type="Proteomes" id="UP000326837"/>
    </source>
</evidence>
<dbReference type="EMBL" id="AP021861">
    <property type="protein sequence ID" value="BBO35617.1"/>
    <property type="molecule type" value="Genomic_DNA"/>
</dbReference>
<evidence type="ECO:0000256" key="1">
    <source>
        <dbReference type="ARBA" id="ARBA00013247"/>
    </source>
</evidence>
<dbReference type="GO" id="GO:0004749">
    <property type="term" value="F:ribose phosphate diphosphokinase activity"/>
    <property type="evidence" value="ECO:0007669"/>
    <property type="project" value="UniProtKB-EC"/>
</dbReference>
<organism evidence="9 10">
    <name type="scientific">Lacipirellula parvula</name>
    <dbReference type="NCBI Taxonomy" id="2650471"/>
    <lineage>
        <taxon>Bacteria</taxon>
        <taxon>Pseudomonadati</taxon>
        <taxon>Planctomycetota</taxon>
        <taxon>Planctomycetia</taxon>
        <taxon>Pirellulales</taxon>
        <taxon>Lacipirellulaceae</taxon>
        <taxon>Lacipirellula</taxon>
    </lineage>
</organism>
<evidence type="ECO:0000259" key="8">
    <source>
        <dbReference type="Pfam" id="PF13793"/>
    </source>
</evidence>
<dbReference type="GO" id="GO:0005524">
    <property type="term" value="F:ATP binding"/>
    <property type="evidence" value="ECO:0007669"/>
    <property type="project" value="UniProtKB-KW"/>
</dbReference>
<comment type="catalytic activity">
    <reaction evidence="7">
        <text>D-ribose 5-phosphate + ATP = 5-phospho-alpha-D-ribose 1-diphosphate + AMP + H(+)</text>
        <dbReference type="Rhea" id="RHEA:15609"/>
        <dbReference type="ChEBI" id="CHEBI:15378"/>
        <dbReference type="ChEBI" id="CHEBI:30616"/>
        <dbReference type="ChEBI" id="CHEBI:58017"/>
        <dbReference type="ChEBI" id="CHEBI:78346"/>
        <dbReference type="ChEBI" id="CHEBI:456215"/>
        <dbReference type="EC" id="2.7.6.1"/>
    </reaction>
</comment>
<sequence length="310" mass="33417">MQLFATASYEYLRDELAGITGGEIGVIERKTFDDVEFYHRIASDVCDRNVVLVGGTISETETLELFDLASGLVHEGARSLTIVAPYYGYATMDRAVRPGEIVKAKTRAQLLSSIPRACAGNRLLLLDLHAEGIQYYFENGLRAVHVYGKPTVTAAIKQLGGERFVLASTDAGRAKWVESLANEIGVPASFVFKKRLADGHPVVTAMNADVEGRQVVIYDDMIRSGRSLLIAAEAYHRAGASGVACVTTHGLFSGDALAEIRRSGVISHVIATNSHPRASKLAQANSVFLTVRSIAGEFAAPLRHVDGGER</sequence>
<dbReference type="GO" id="GO:0000287">
    <property type="term" value="F:magnesium ion binding"/>
    <property type="evidence" value="ECO:0007669"/>
    <property type="project" value="InterPro"/>
</dbReference>
<evidence type="ECO:0000256" key="5">
    <source>
        <dbReference type="ARBA" id="ARBA00022777"/>
    </source>
</evidence>